<comment type="caution">
    <text evidence="11">The sequence shown here is derived from an EMBL/GenBank/DDBJ whole genome shotgun (WGS) entry which is preliminary data.</text>
</comment>
<dbReference type="SFLD" id="SFLDG01065">
    <property type="entry name" value="anaerobic_coproporphyrinogen-I"/>
    <property type="match status" value="1"/>
</dbReference>
<dbReference type="EMBL" id="JACHEP010000008">
    <property type="protein sequence ID" value="MBB5324768.1"/>
    <property type="molecule type" value="Genomic_DNA"/>
</dbReference>
<proteinExistence type="inferred from homology"/>
<dbReference type="RefSeq" id="WP_183253781.1">
    <property type="nucleotide sequence ID" value="NZ_JACHEP010000008.1"/>
</dbReference>
<dbReference type="Pfam" id="PF06969">
    <property type="entry name" value="HemN_C"/>
    <property type="match status" value="1"/>
</dbReference>
<dbReference type="SFLD" id="SFLDF00562">
    <property type="entry name" value="HemN-like__clustered_with_heat"/>
    <property type="match status" value="1"/>
</dbReference>
<organism evidence="11 12">
    <name type="scientific">Anoxybacteroides tepidamans</name>
    <dbReference type="NCBI Taxonomy" id="265948"/>
    <lineage>
        <taxon>Bacteria</taxon>
        <taxon>Bacillati</taxon>
        <taxon>Bacillota</taxon>
        <taxon>Bacilli</taxon>
        <taxon>Bacillales</taxon>
        <taxon>Anoxybacillaceae</taxon>
        <taxon>Anoxybacteroides</taxon>
    </lineage>
</organism>
<dbReference type="Gene3D" id="3.20.20.70">
    <property type="entry name" value="Aldolase class I"/>
    <property type="match status" value="1"/>
</dbReference>
<dbReference type="SFLD" id="SFLDS00029">
    <property type="entry name" value="Radical_SAM"/>
    <property type="match status" value="1"/>
</dbReference>
<dbReference type="SMART" id="SM00729">
    <property type="entry name" value="Elp3"/>
    <property type="match status" value="1"/>
</dbReference>
<dbReference type="SFLD" id="SFLDF00288">
    <property type="entry name" value="HemN-like__clustered_with_nucl"/>
    <property type="match status" value="1"/>
</dbReference>
<dbReference type="InterPro" id="IPR006638">
    <property type="entry name" value="Elp3/MiaA/NifB-like_rSAM"/>
</dbReference>
<dbReference type="GO" id="GO:0004109">
    <property type="term" value="F:coproporphyrinogen oxidase activity"/>
    <property type="evidence" value="ECO:0007669"/>
    <property type="project" value="InterPro"/>
</dbReference>
<dbReference type="AlphaFoldDB" id="A0A7W8IQH1"/>
<keyword evidence="4 9" id="KW-0949">S-adenosyl-L-methionine</keyword>
<keyword evidence="5 9" id="KW-0479">Metal-binding</keyword>
<dbReference type="InterPro" id="IPR010723">
    <property type="entry name" value="HemN_C"/>
</dbReference>
<evidence type="ECO:0000256" key="8">
    <source>
        <dbReference type="ARBA" id="ARBA00023186"/>
    </source>
</evidence>
<keyword evidence="9" id="KW-0963">Cytoplasm</keyword>
<comment type="similarity">
    <text evidence="1">Belongs to the anaerobic coproporphyrinogen-III oxidase family. HemW subfamily.</text>
</comment>
<keyword evidence="11" id="KW-0560">Oxidoreductase</keyword>
<dbReference type="Proteomes" id="UP000520011">
    <property type="component" value="Unassembled WGS sequence"/>
</dbReference>
<dbReference type="PROSITE" id="PS51918">
    <property type="entry name" value="RADICAL_SAM"/>
    <property type="match status" value="1"/>
</dbReference>
<keyword evidence="7 9" id="KW-0411">Iron-sulfur</keyword>
<keyword evidence="3 9" id="KW-0349">Heme</keyword>
<dbReference type="InterPro" id="IPR007197">
    <property type="entry name" value="rSAM"/>
</dbReference>
<accession>A0A7W8IQH1</accession>
<dbReference type="GO" id="GO:0046872">
    <property type="term" value="F:metal ion binding"/>
    <property type="evidence" value="ECO:0007669"/>
    <property type="project" value="UniProtKB-UniRule"/>
</dbReference>
<dbReference type="GO" id="GO:0005737">
    <property type="term" value="C:cytoplasm"/>
    <property type="evidence" value="ECO:0007669"/>
    <property type="project" value="UniProtKB-SubCell"/>
</dbReference>
<keyword evidence="12" id="KW-1185">Reference proteome</keyword>
<evidence type="ECO:0000256" key="7">
    <source>
        <dbReference type="ARBA" id="ARBA00023014"/>
    </source>
</evidence>
<name>A0A7W8IQH1_9BACL</name>
<evidence type="ECO:0000259" key="10">
    <source>
        <dbReference type="PROSITE" id="PS51918"/>
    </source>
</evidence>
<dbReference type="Pfam" id="PF04055">
    <property type="entry name" value="Radical_SAM"/>
    <property type="match status" value="1"/>
</dbReference>
<dbReference type="InterPro" id="IPR034505">
    <property type="entry name" value="Coproporphyrinogen-III_oxidase"/>
</dbReference>
<dbReference type="GO" id="GO:0006779">
    <property type="term" value="P:porphyrin-containing compound biosynthetic process"/>
    <property type="evidence" value="ECO:0007669"/>
    <property type="project" value="InterPro"/>
</dbReference>
<evidence type="ECO:0000313" key="11">
    <source>
        <dbReference type="EMBL" id="MBB5324768.1"/>
    </source>
</evidence>
<dbReference type="PANTHER" id="PTHR13932">
    <property type="entry name" value="COPROPORPHYRINIGEN III OXIDASE"/>
    <property type="match status" value="1"/>
</dbReference>
<dbReference type="InterPro" id="IPR058240">
    <property type="entry name" value="rSAM_sf"/>
</dbReference>
<dbReference type="GO" id="GO:0051539">
    <property type="term" value="F:4 iron, 4 sulfur cluster binding"/>
    <property type="evidence" value="ECO:0007669"/>
    <property type="project" value="UniProtKB-UniRule"/>
</dbReference>
<sequence>MIRAAYLHIPFCTHICHYCDFNKVFLKGQPVMEYLQAMEQEMKRTIAQFPTDQLHTIFVGGGTPTALDIRQLDFLLTSIHNSLPFVADDVEFTLEANPNELSREKLQLLKEAGVNRLSIGVQTFDDELLKHIGRTHRQTDVLRALEAAKAVGFSNVSIDLMYGLPGQTLAQLQTDLALAFSLDVQHISAYSLIIEPKTVFYNLMRKGNLSLPDQEEEAEMYEEIMKKMEENKYNQYELSNYTRPGFESRHNLTYWNNEEYYGIGAGAHSYVNGTRNVNARPLKKYIELIQQGKLPYIEHHEVSETEQMEEEMFLGLRKIEGVAKQRFYEKFHRSVHDVFAEVIENEKEKGLLEETATHLRLTHRGKLLGNEVFQAFLGTT</sequence>
<comment type="function">
    <text evidence="9">Probably acts as a heme chaperone, transferring heme to an unknown acceptor. Binds one molecule of heme per monomer, possibly covalently. Binds 1 [4Fe-4S] cluster. The cluster is coordinated with 3 cysteines and an exchangeable S-adenosyl-L-methionine.</text>
</comment>
<evidence type="ECO:0000256" key="2">
    <source>
        <dbReference type="ARBA" id="ARBA00017228"/>
    </source>
</evidence>
<dbReference type="CDD" id="cd01335">
    <property type="entry name" value="Radical_SAM"/>
    <property type="match status" value="1"/>
</dbReference>
<evidence type="ECO:0000256" key="5">
    <source>
        <dbReference type="ARBA" id="ARBA00022723"/>
    </source>
</evidence>
<dbReference type="InterPro" id="IPR013785">
    <property type="entry name" value="Aldolase_TIM"/>
</dbReference>
<protein>
    <recommendedName>
        <fullName evidence="2 9">Heme chaperone HemW</fullName>
    </recommendedName>
</protein>
<evidence type="ECO:0000313" key="12">
    <source>
        <dbReference type="Proteomes" id="UP000520011"/>
    </source>
</evidence>
<comment type="subcellular location">
    <subcellularLocation>
        <location evidence="9">Cytoplasm</location>
    </subcellularLocation>
</comment>
<gene>
    <name evidence="11" type="ORF">HNQ34_001866</name>
</gene>
<dbReference type="NCBIfam" id="TIGR00539">
    <property type="entry name" value="hemN_rel"/>
    <property type="match status" value="1"/>
</dbReference>
<dbReference type="PANTHER" id="PTHR13932:SF5">
    <property type="entry name" value="RADICAL S-ADENOSYL METHIONINE DOMAIN-CONTAINING PROTEIN 1, MITOCHONDRIAL"/>
    <property type="match status" value="1"/>
</dbReference>
<evidence type="ECO:0000256" key="3">
    <source>
        <dbReference type="ARBA" id="ARBA00022617"/>
    </source>
</evidence>
<keyword evidence="9" id="KW-0004">4Fe-4S</keyword>
<dbReference type="InterPro" id="IPR004559">
    <property type="entry name" value="HemW-like"/>
</dbReference>
<reference evidence="11 12" key="1">
    <citation type="submission" date="2020-08" db="EMBL/GenBank/DDBJ databases">
        <title>Genomic Encyclopedia of Type Strains, Phase IV (KMG-IV): sequencing the most valuable type-strain genomes for metagenomic binning, comparative biology and taxonomic classification.</title>
        <authorList>
            <person name="Goeker M."/>
        </authorList>
    </citation>
    <scope>NUCLEOTIDE SEQUENCE [LARGE SCALE GENOMIC DNA]</scope>
    <source>
        <strain evidence="11 12">DSM 16325</strain>
    </source>
</reference>
<evidence type="ECO:0000256" key="9">
    <source>
        <dbReference type="RuleBase" id="RU364116"/>
    </source>
</evidence>
<keyword evidence="8 9" id="KW-0143">Chaperone</keyword>
<dbReference type="SUPFAM" id="SSF102114">
    <property type="entry name" value="Radical SAM enzymes"/>
    <property type="match status" value="1"/>
</dbReference>
<evidence type="ECO:0000256" key="1">
    <source>
        <dbReference type="ARBA" id="ARBA00006100"/>
    </source>
</evidence>
<evidence type="ECO:0000256" key="4">
    <source>
        <dbReference type="ARBA" id="ARBA00022691"/>
    </source>
</evidence>
<feature type="domain" description="Radical SAM core" evidence="10">
    <location>
        <begin position="1"/>
        <end position="234"/>
    </location>
</feature>
<evidence type="ECO:0000256" key="6">
    <source>
        <dbReference type="ARBA" id="ARBA00023004"/>
    </source>
</evidence>
<keyword evidence="6 9" id="KW-0408">Iron</keyword>
<dbReference type="SFLD" id="SFLDG01082">
    <property type="entry name" value="B12-binding_domain_containing"/>
    <property type="match status" value="1"/>
</dbReference>